<protein>
    <submittedName>
        <fullName evidence="8">Fe-S containing enzyme</fullName>
    </submittedName>
</protein>
<dbReference type="InterPro" id="IPR013785">
    <property type="entry name" value="Aldolase_TIM"/>
</dbReference>
<dbReference type="PROSITE" id="PS51918">
    <property type="entry name" value="RADICAL_SAM"/>
    <property type="match status" value="1"/>
</dbReference>
<dbReference type="GO" id="GO:0046872">
    <property type="term" value="F:metal ion binding"/>
    <property type="evidence" value="ECO:0007669"/>
    <property type="project" value="UniProtKB-KW"/>
</dbReference>
<proteinExistence type="predicted"/>
<keyword evidence="5" id="KW-0408">Iron</keyword>
<dbReference type="GO" id="GO:0070475">
    <property type="term" value="P:rRNA base methylation"/>
    <property type="evidence" value="ECO:0007669"/>
    <property type="project" value="TreeGrafter"/>
</dbReference>
<evidence type="ECO:0000256" key="2">
    <source>
        <dbReference type="ARBA" id="ARBA00022485"/>
    </source>
</evidence>
<dbReference type="Gene3D" id="3.20.20.70">
    <property type="entry name" value="Aldolase class I"/>
    <property type="match status" value="1"/>
</dbReference>
<evidence type="ECO:0000313" key="9">
    <source>
        <dbReference type="Proteomes" id="UP000054618"/>
    </source>
</evidence>
<evidence type="ECO:0000313" key="8">
    <source>
        <dbReference type="EMBL" id="KTD51991.1"/>
    </source>
</evidence>
<dbReference type="InterPro" id="IPR058240">
    <property type="entry name" value="rSAM_sf"/>
</dbReference>
<dbReference type="OrthoDB" id="9793973at2"/>
<dbReference type="PANTHER" id="PTHR30544:SF5">
    <property type="entry name" value="RADICAL SAM CORE DOMAIN-CONTAINING PROTEIN"/>
    <property type="match status" value="1"/>
</dbReference>
<dbReference type="EMBL" id="LNYS01000006">
    <property type="protein sequence ID" value="KTD51991.1"/>
    <property type="molecule type" value="Genomic_DNA"/>
</dbReference>
<comment type="cofactor">
    <cofactor evidence="1">
        <name>[4Fe-4S] cluster</name>
        <dbReference type="ChEBI" id="CHEBI:49883"/>
    </cofactor>
</comment>
<dbReference type="GO" id="GO:0030488">
    <property type="term" value="P:tRNA methylation"/>
    <property type="evidence" value="ECO:0007669"/>
    <property type="project" value="TreeGrafter"/>
</dbReference>
<dbReference type="PANTHER" id="PTHR30544">
    <property type="entry name" value="23S RRNA METHYLTRANSFERASE"/>
    <property type="match status" value="1"/>
</dbReference>
<keyword evidence="3" id="KW-0949">S-adenosyl-L-methionine</keyword>
<dbReference type="Proteomes" id="UP000054618">
    <property type="component" value="Unassembled WGS sequence"/>
</dbReference>
<dbReference type="InterPro" id="IPR007197">
    <property type="entry name" value="rSAM"/>
</dbReference>
<dbReference type="GO" id="GO:0051539">
    <property type="term" value="F:4 iron, 4 sulfur cluster binding"/>
    <property type="evidence" value="ECO:0007669"/>
    <property type="project" value="UniProtKB-KW"/>
</dbReference>
<feature type="domain" description="Radical SAM core" evidence="7">
    <location>
        <begin position="55"/>
        <end position="287"/>
    </location>
</feature>
<dbReference type="SFLD" id="SFLDS00029">
    <property type="entry name" value="Radical_SAM"/>
    <property type="match status" value="1"/>
</dbReference>
<comment type="caution">
    <text evidence="8">The sequence shown here is derived from an EMBL/GenBank/DDBJ whole genome shotgun (WGS) entry which is preliminary data.</text>
</comment>
<name>A0A0W0Y4R9_9GAMM</name>
<evidence type="ECO:0000256" key="4">
    <source>
        <dbReference type="ARBA" id="ARBA00022723"/>
    </source>
</evidence>
<dbReference type="InterPro" id="IPR040072">
    <property type="entry name" value="Methyltransferase_A"/>
</dbReference>
<evidence type="ECO:0000259" key="7">
    <source>
        <dbReference type="PROSITE" id="PS51918"/>
    </source>
</evidence>
<evidence type="ECO:0000256" key="3">
    <source>
        <dbReference type="ARBA" id="ARBA00022691"/>
    </source>
</evidence>
<evidence type="ECO:0000256" key="6">
    <source>
        <dbReference type="ARBA" id="ARBA00023014"/>
    </source>
</evidence>
<evidence type="ECO:0000256" key="1">
    <source>
        <dbReference type="ARBA" id="ARBA00001966"/>
    </source>
</evidence>
<keyword evidence="6" id="KW-0411">Iron-sulfur</keyword>
<sequence length="313" mass="35480">MTWTNSAYEVIETINDEYFFAGSAWNTQIAKRFVLKTKRFGRLIEASYYLHLDKGKPFNIAFEPSTSFGCSVGCLFCASGTLSPIKALTVSEIVEQVNTLIAIYRRDFPSYRIREDVFYSGIGEPTLMTNVLIEASARLLEQNPHLQFKMSTMGALPSALIRWADSELPLRSLQVGIPHWNEDKIKYLYSKCSKYNLHDVLQHVQMFMAKRPDTAIKINYIVMENYNNSLDDLKRTVEKVIDILGCQIELKISCLNPTEFAEQNQLIAVKQQTLETLAAGVQSFGLKKVYTFGPMSKDKLGCGQLAGNYKLFS</sequence>
<accession>A0A0W0Y4R9</accession>
<dbReference type="AlphaFoldDB" id="A0A0W0Y4R9"/>
<dbReference type="SUPFAM" id="SSF102114">
    <property type="entry name" value="Radical SAM enzymes"/>
    <property type="match status" value="1"/>
</dbReference>
<dbReference type="STRING" id="45073.Lqui_0835"/>
<dbReference type="PATRIC" id="fig|45073.5.peg.883"/>
<dbReference type="CDD" id="cd01335">
    <property type="entry name" value="Radical_SAM"/>
    <property type="match status" value="1"/>
</dbReference>
<keyword evidence="2" id="KW-0004">4Fe-4S</keyword>
<reference evidence="8 9" key="1">
    <citation type="submission" date="2015-11" db="EMBL/GenBank/DDBJ databases">
        <title>Genomic analysis of 38 Legionella species identifies large and diverse effector repertoires.</title>
        <authorList>
            <person name="Burstein D."/>
            <person name="Amaro F."/>
            <person name="Zusman T."/>
            <person name="Lifshitz Z."/>
            <person name="Cohen O."/>
            <person name="Gilbert J.A."/>
            <person name="Pupko T."/>
            <person name="Shuman H.A."/>
            <person name="Segal G."/>
        </authorList>
    </citation>
    <scope>NUCLEOTIDE SEQUENCE [LARGE SCALE GENOMIC DNA]</scope>
    <source>
        <strain evidence="8 9">CDC#1442-AUS-E</strain>
    </source>
</reference>
<keyword evidence="9" id="KW-1185">Reference proteome</keyword>
<keyword evidence="4" id="KW-0479">Metal-binding</keyword>
<evidence type="ECO:0000256" key="5">
    <source>
        <dbReference type="ARBA" id="ARBA00023004"/>
    </source>
</evidence>
<gene>
    <name evidence="8" type="primary">yfgB_1</name>
    <name evidence="8" type="ORF">Lqui_0835</name>
</gene>
<dbReference type="RefSeq" id="WP_058506931.1">
    <property type="nucleotide sequence ID" value="NZ_CAAAIK010000007.1"/>
</dbReference>
<organism evidence="8 9">
    <name type="scientific">Legionella quinlivanii</name>
    <dbReference type="NCBI Taxonomy" id="45073"/>
    <lineage>
        <taxon>Bacteria</taxon>
        <taxon>Pseudomonadati</taxon>
        <taxon>Pseudomonadota</taxon>
        <taxon>Gammaproteobacteria</taxon>
        <taxon>Legionellales</taxon>
        <taxon>Legionellaceae</taxon>
        <taxon>Legionella</taxon>
    </lineage>
</organism>
<dbReference type="Pfam" id="PF04055">
    <property type="entry name" value="Radical_SAM"/>
    <property type="match status" value="1"/>
</dbReference>
<dbReference type="GO" id="GO:0003824">
    <property type="term" value="F:catalytic activity"/>
    <property type="evidence" value="ECO:0007669"/>
    <property type="project" value="InterPro"/>
</dbReference>